<dbReference type="Proteomes" id="UP000652761">
    <property type="component" value="Unassembled WGS sequence"/>
</dbReference>
<evidence type="ECO:0000313" key="3">
    <source>
        <dbReference type="Proteomes" id="UP000652761"/>
    </source>
</evidence>
<dbReference type="AlphaFoldDB" id="A0A843WTI5"/>
<feature type="region of interest" description="Disordered" evidence="1">
    <location>
        <begin position="192"/>
        <end position="223"/>
    </location>
</feature>
<feature type="compositionally biased region" description="Basic and acidic residues" evidence="1">
    <location>
        <begin position="126"/>
        <end position="153"/>
    </location>
</feature>
<evidence type="ECO:0000313" key="2">
    <source>
        <dbReference type="EMBL" id="MQM05910.1"/>
    </source>
</evidence>
<keyword evidence="3" id="KW-1185">Reference proteome</keyword>
<dbReference type="PANTHER" id="PTHR36884:SF4">
    <property type="entry name" value="FIP1[III]-LIKE PROTEIN"/>
    <property type="match status" value="1"/>
</dbReference>
<dbReference type="InterPro" id="IPR044976">
    <property type="entry name" value="FIPS5/FIPS3-like"/>
</dbReference>
<evidence type="ECO:0000256" key="1">
    <source>
        <dbReference type="SAM" id="MobiDB-lite"/>
    </source>
</evidence>
<sequence length="466" mass="51351">LSAATGLQALIAGELAAIGLWPPSGASSQSPAAGGLALVAGRRPSAIKSQPFVANCRGGGRRALLVGRWLLVASGKAIEVEGGSGERLPSVDIRRPRYQDSDVVIQIPVEYSDKDAKTSTISHGGHRNEEAVDCDKRKQPESRGTILREHVEKVQNPPDLEGIDNEKPDAQVFGTTFASAVDSPAKRSSLDSVAASDMSVGSSCDTSHHKRVNDGPDSQGPNLYLEEQRSQSEAELCDVVEDDTESTDLENKGKHSSDSLRRNENGRRVPRKKGFVAKEQNYRWHREAVDGYLSGYEGKPLEKSGDIPYKKKKIRDDKMEGFNHVDEISQRKGNPVMHDHDDSGLEEGQLVELEDDDAATKAKKGDTEETVLISSTGVRHGHNEKKKQVKQTSCNKEPIEYDKSHILETLAKMEKRRERFKEPIAPQKAHGNAQNNLSQVKVEKCHKFRQKDEGIEYCFITQAAFL</sequence>
<protein>
    <submittedName>
        <fullName evidence="2">Uncharacterized protein</fullName>
    </submittedName>
</protein>
<feature type="compositionally biased region" description="Basic and acidic residues" evidence="1">
    <location>
        <begin position="249"/>
        <end position="267"/>
    </location>
</feature>
<dbReference type="EMBL" id="NMUH01003499">
    <property type="protein sequence ID" value="MQM05910.1"/>
    <property type="molecule type" value="Genomic_DNA"/>
</dbReference>
<gene>
    <name evidence="2" type="ORF">Taro_038728</name>
</gene>
<name>A0A843WTI5_COLES</name>
<dbReference type="OrthoDB" id="1917198at2759"/>
<organism evidence="2 3">
    <name type="scientific">Colocasia esculenta</name>
    <name type="common">Wild taro</name>
    <name type="synonym">Arum esculentum</name>
    <dbReference type="NCBI Taxonomy" id="4460"/>
    <lineage>
        <taxon>Eukaryota</taxon>
        <taxon>Viridiplantae</taxon>
        <taxon>Streptophyta</taxon>
        <taxon>Embryophyta</taxon>
        <taxon>Tracheophyta</taxon>
        <taxon>Spermatophyta</taxon>
        <taxon>Magnoliopsida</taxon>
        <taxon>Liliopsida</taxon>
        <taxon>Araceae</taxon>
        <taxon>Aroideae</taxon>
        <taxon>Colocasieae</taxon>
        <taxon>Colocasia</taxon>
    </lineage>
</organism>
<reference evidence="2" key="1">
    <citation type="submission" date="2017-07" db="EMBL/GenBank/DDBJ databases">
        <title>Taro Niue Genome Assembly and Annotation.</title>
        <authorList>
            <person name="Atibalentja N."/>
            <person name="Keating K."/>
            <person name="Fields C.J."/>
        </authorList>
    </citation>
    <scope>NUCLEOTIDE SEQUENCE</scope>
    <source>
        <strain evidence="2">Niue_2</strain>
        <tissue evidence="2">Leaf</tissue>
    </source>
</reference>
<dbReference type="GO" id="GO:0006397">
    <property type="term" value="P:mRNA processing"/>
    <property type="evidence" value="ECO:0007669"/>
    <property type="project" value="InterPro"/>
</dbReference>
<proteinExistence type="predicted"/>
<feature type="region of interest" description="Disordered" evidence="1">
    <location>
        <begin position="241"/>
        <end position="274"/>
    </location>
</feature>
<accession>A0A843WTI5</accession>
<feature type="non-terminal residue" evidence="2">
    <location>
        <position position="466"/>
    </location>
</feature>
<dbReference type="PANTHER" id="PTHR36884">
    <property type="entry name" value="FIP1[III]-LIKE PROTEIN"/>
    <property type="match status" value="1"/>
</dbReference>
<feature type="region of interest" description="Disordered" evidence="1">
    <location>
        <begin position="116"/>
        <end position="167"/>
    </location>
</feature>
<comment type="caution">
    <text evidence="2">The sequence shown here is derived from an EMBL/GenBank/DDBJ whole genome shotgun (WGS) entry which is preliminary data.</text>
</comment>